<dbReference type="AlphaFoldDB" id="A0A432W7Y4"/>
<dbReference type="PRINTS" id="PR00153">
    <property type="entry name" value="CSAPPISMRASE"/>
</dbReference>
<gene>
    <name evidence="6" type="ORF">CWE09_05745</name>
</gene>
<reference evidence="6 7" key="1">
    <citation type="journal article" date="2011" name="Front. Microbiol.">
        <title>Genomic signatures of strain selection and enhancement in Bacillus atrophaeus var. globigii, a historical biowarfare simulant.</title>
        <authorList>
            <person name="Gibbons H.S."/>
            <person name="Broomall S.M."/>
            <person name="McNew L.A."/>
            <person name="Daligault H."/>
            <person name="Chapman C."/>
            <person name="Bruce D."/>
            <person name="Karavis M."/>
            <person name="Krepps M."/>
            <person name="McGregor P.A."/>
            <person name="Hong C."/>
            <person name="Park K.H."/>
            <person name="Akmal A."/>
            <person name="Feldman A."/>
            <person name="Lin J.S."/>
            <person name="Chang W.E."/>
            <person name="Higgs B.W."/>
            <person name="Demirev P."/>
            <person name="Lindquist J."/>
            <person name="Liem A."/>
            <person name="Fochler E."/>
            <person name="Read T.D."/>
            <person name="Tapia R."/>
            <person name="Johnson S."/>
            <person name="Bishop-Lilly K.A."/>
            <person name="Detter C."/>
            <person name="Han C."/>
            <person name="Sozhamannan S."/>
            <person name="Rosenzweig C.N."/>
            <person name="Skowronski E.W."/>
        </authorList>
    </citation>
    <scope>NUCLEOTIDE SEQUENCE [LARGE SCALE GENOMIC DNA]</scope>
    <source>
        <strain evidence="6 7">MLST1</strain>
    </source>
</reference>
<organism evidence="6 7">
    <name type="scientific">Aliidiomarina minuta</name>
    <dbReference type="NCBI Taxonomy" id="880057"/>
    <lineage>
        <taxon>Bacteria</taxon>
        <taxon>Pseudomonadati</taxon>
        <taxon>Pseudomonadota</taxon>
        <taxon>Gammaproteobacteria</taxon>
        <taxon>Alteromonadales</taxon>
        <taxon>Idiomarinaceae</taxon>
        <taxon>Aliidiomarina</taxon>
    </lineage>
</organism>
<protein>
    <recommendedName>
        <fullName evidence="4">Peptidyl-prolyl cis-trans isomerase</fullName>
        <shortName evidence="4">PPIase</shortName>
        <ecNumber evidence="4">5.2.1.8</ecNumber>
    </recommendedName>
</protein>
<feature type="domain" description="PPIase cyclophilin-type" evidence="5">
    <location>
        <begin position="32"/>
        <end position="195"/>
    </location>
</feature>
<dbReference type="EMBL" id="PIPL01000001">
    <property type="protein sequence ID" value="RUO26217.1"/>
    <property type="molecule type" value="Genomic_DNA"/>
</dbReference>
<keyword evidence="4" id="KW-0732">Signal</keyword>
<dbReference type="InterPro" id="IPR002130">
    <property type="entry name" value="Cyclophilin-type_PPIase_dom"/>
</dbReference>
<dbReference type="PROSITE" id="PS50072">
    <property type="entry name" value="CSA_PPIASE_2"/>
    <property type="match status" value="1"/>
</dbReference>
<dbReference type="RefSeq" id="WP_126803033.1">
    <property type="nucleotide sequence ID" value="NZ_PIPL01000001.1"/>
</dbReference>
<proteinExistence type="inferred from homology"/>
<dbReference type="Proteomes" id="UP000288293">
    <property type="component" value="Unassembled WGS sequence"/>
</dbReference>
<comment type="similarity">
    <text evidence="1 4">Belongs to the cyclophilin-type PPIase family.</text>
</comment>
<keyword evidence="3 4" id="KW-0413">Isomerase</keyword>
<keyword evidence="7" id="KW-1185">Reference proteome</keyword>
<evidence type="ECO:0000259" key="5">
    <source>
        <dbReference type="PROSITE" id="PS50072"/>
    </source>
</evidence>
<dbReference type="Pfam" id="PF00160">
    <property type="entry name" value="Pro_isomerase"/>
    <property type="match status" value="1"/>
</dbReference>
<dbReference type="PANTHER" id="PTHR43246">
    <property type="entry name" value="PEPTIDYL-PROLYL CIS-TRANS ISOMERASE CYP38, CHLOROPLASTIC"/>
    <property type="match status" value="1"/>
</dbReference>
<dbReference type="Gene3D" id="2.40.100.10">
    <property type="entry name" value="Cyclophilin-like"/>
    <property type="match status" value="1"/>
</dbReference>
<evidence type="ECO:0000256" key="3">
    <source>
        <dbReference type="ARBA" id="ARBA00023235"/>
    </source>
</evidence>
<name>A0A432W7Y4_9GAMM</name>
<keyword evidence="2 4" id="KW-0697">Rotamase</keyword>
<comment type="catalytic activity">
    <reaction evidence="4">
        <text>[protein]-peptidylproline (omega=180) = [protein]-peptidylproline (omega=0)</text>
        <dbReference type="Rhea" id="RHEA:16237"/>
        <dbReference type="Rhea" id="RHEA-COMP:10747"/>
        <dbReference type="Rhea" id="RHEA-COMP:10748"/>
        <dbReference type="ChEBI" id="CHEBI:83833"/>
        <dbReference type="ChEBI" id="CHEBI:83834"/>
        <dbReference type="EC" id="5.2.1.8"/>
    </reaction>
</comment>
<evidence type="ECO:0000256" key="2">
    <source>
        <dbReference type="ARBA" id="ARBA00023110"/>
    </source>
</evidence>
<feature type="chain" id="PRO_5018820068" description="Peptidyl-prolyl cis-trans isomerase" evidence="4">
    <location>
        <begin position="25"/>
        <end position="199"/>
    </location>
</feature>
<dbReference type="InterPro" id="IPR044665">
    <property type="entry name" value="E_coli_cyclophilin_A-like"/>
</dbReference>
<dbReference type="InterPro" id="IPR020892">
    <property type="entry name" value="Cyclophilin-type_PPIase_CS"/>
</dbReference>
<dbReference type="GO" id="GO:0003755">
    <property type="term" value="F:peptidyl-prolyl cis-trans isomerase activity"/>
    <property type="evidence" value="ECO:0007669"/>
    <property type="project" value="UniProtKB-UniRule"/>
</dbReference>
<dbReference type="GO" id="GO:0006457">
    <property type="term" value="P:protein folding"/>
    <property type="evidence" value="ECO:0007669"/>
    <property type="project" value="InterPro"/>
</dbReference>
<comment type="caution">
    <text evidence="6">The sequence shown here is derived from an EMBL/GenBank/DDBJ whole genome shotgun (WGS) entry which is preliminary data.</text>
</comment>
<feature type="signal peptide" evidence="4">
    <location>
        <begin position="1"/>
        <end position="24"/>
    </location>
</feature>
<dbReference type="OrthoDB" id="9807797at2"/>
<evidence type="ECO:0000256" key="4">
    <source>
        <dbReference type="RuleBase" id="RU363019"/>
    </source>
</evidence>
<comment type="function">
    <text evidence="4">PPIases accelerate the folding of proteins. It catalyzes the cis-trans isomerization of proline imidic peptide bonds in oligopeptides.</text>
</comment>
<dbReference type="PROSITE" id="PS00170">
    <property type="entry name" value="CSA_PPIASE_1"/>
    <property type="match status" value="1"/>
</dbReference>
<evidence type="ECO:0000313" key="6">
    <source>
        <dbReference type="EMBL" id="RUO26217.1"/>
    </source>
</evidence>
<evidence type="ECO:0000256" key="1">
    <source>
        <dbReference type="ARBA" id="ARBA00007365"/>
    </source>
</evidence>
<accession>A0A432W7Y4</accession>
<dbReference type="SUPFAM" id="SSF50891">
    <property type="entry name" value="Cyclophilin-like"/>
    <property type="match status" value="1"/>
</dbReference>
<dbReference type="EC" id="5.2.1.8" evidence="4"/>
<sequence>MFNKYLLNSLLAFVLFTVSGLASSQDIQENNLFPRVKFVTGQGEMIVELDRMRAPLTVDNFLQYVVAGKYDNTIFHRVIEDFVLQGGGFTPDFTEIETFDPVVNESGNGRQNNFGTIAMARQRQPHSAESQFYFNVNDNDSLNPSSRRWGYAVFGRVVENDQLLRELSAVETHTHEATGYEDVPVESLILQRVELLPRD</sequence>
<evidence type="ECO:0000313" key="7">
    <source>
        <dbReference type="Proteomes" id="UP000288293"/>
    </source>
</evidence>
<dbReference type="InterPro" id="IPR029000">
    <property type="entry name" value="Cyclophilin-like_dom_sf"/>
</dbReference>